<keyword evidence="5 6" id="KW-0472">Membrane</keyword>
<evidence type="ECO:0000256" key="2">
    <source>
        <dbReference type="ARBA" id="ARBA00022475"/>
    </source>
</evidence>
<dbReference type="GO" id="GO:0007165">
    <property type="term" value="P:signal transduction"/>
    <property type="evidence" value="ECO:0007669"/>
    <property type="project" value="UniProtKB-KW"/>
</dbReference>
<keyword evidence="8" id="KW-1185">Reference proteome</keyword>
<feature type="transmembrane region" description="Helical" evidence="6">
    <location>
        <begin position="38"/>
        <end position="57"/>
    </location>
</feature>
<name>A0A0P8Y1E9_DROAN</name>
<evidence type="ECO:0000256" key="3">
    <source>
        <dbReference type="ARBA" id="ARBA00022692"/>
    </source>
</evidence>
<evidence type="ECO:0000256" key="1">
    <source>
        <dbReference type="ARBA" id="ARBA00004651"/>
    </source>
</evidence>
<dbReference type="GeneID" id="6499033"/>
<keyword evidence="3 6" id="KW-0812">Transmembrane</keyword>
<evidence type="ECO:0000256" key="5">
    <source>
        <dbReference type="ARBA" id="ARBA00023136"/>
    </source>
</evidence>
<dbReference type="EMBL" id="CH902617">
    <property type="protein sequence ID" value="KPU80589.1"/>
    <property type="molecule type" value="Genomic_DNA"/>
</dbReference>
<comment type="similarity">
    <text evidence="6">Belongs to the insect chemoreceptor superfamily. Gustatory receptor (GR) family.</text>
</comment>
<gene>
    <name evidence="7" type="primary">Dana\GF16236</name>
    <name evidence="7" type="synonym">dana_GLEANR_17506</name>
    <name evidence="7" type="ORF">GF16236</name>
</gene>
<keyword evidence="4 6" id="KW-1133">Transmembrane helix</keyword>
<dbReference type="Pfam" id="PF08395">
    <property type="entry name" value="7tm_7"/>
    <property type="match status" value="1"/>
</dbReference>
<evidence type="ECO:0000256" key="4">
    <source>
        <dbReference type="ARBA" id="ARBA00022989"/>
    </source>
</evidence>
<sequence length="374" mass="44122">MELSRRYVQVGFLWFCTLNGITVFYITSGGFRKSRFLIGYRIVHNFLVIILTVKFLLEFWRVSEHSFTQSPLVKLAAITYFGLVFISLISCMFCAHCRQDRISNMLVKLQDIDEVSQKRGYTPSREKKKFLDLTVALVALLILRLAIHGFLNVKRFLRGSHNPCNCFLSECMIFAMNSLAFGILHELCRNWWCLQSGLKMMLLDERPFEDRLTHFRKILNMFQSLIDMTEDFCAVFRFVFLCYLMRNVWSGIRVGYMLVRVCLGHSAIESELEYLQMVFVTCIQPLLYSIMMNSLTHTTDSLLEDTKNMMRKFYHPNARVEKTMEWFSLQIAEQHTYIHIFSTYRLNRALVFEGCSIILLHVIYMVQCEYTQMF</sequence>
<keyword evidence="6" id="KW-0675">Receptor</keyword>
<feature type="transmembrane region" description="Helical" evidence="6">
    <location>
        <begin position="6"/>
        <end position="26"/>
    </location>
</feature>
<evidence type="ECO:0000313" key="7">
    <source>
        <dbReference type="EMBL" id="KPU80589.1"/>
    </source>
</evidence>
<dbReference type="FunCoup" id="A0A0P8Y1E9">
    <property type="interactions" value="11"/>
</dbReference>
<dbReference type="OrthoDB" id="7838709at2759"/>
<dbReference type="InterPro" id="IPR013604">
    <property type="entry name" value="7TM_chemorcpt"/>
</dbReference>
<dbReference type="AlphaFoldDB" id="A0A0P8Y1E9"/>
<accession>A0A0P8Y1E9</accession>
<feature type="transmembrane region" description="Helical" evidence="6">
    <location>
        <begin position="77"/>
        <end position="95"/>
    </location>
</feature>
<dbReference type="Proteomes" id="UP000007801">
    <property type="component" value="Unassembled WGS sequence"/>
</dbReference>
<evidence type="ECO:0000256" key="6">
    <source>
        <dbReference type="RuleBase" id="RU363108"/>
    </source>
</evidence>
<organism evidence="7 8">
    <name type="scientific">Drosophila ananassae</name>
    <name type="common">Fruit fly</name>
    <dbReference type="NCBI Taxonomy" id="7217"/>
    <lineage>
        <taxon>Eukaryota</taxon>
        <taxon>Metazoa</taxon>
        <taxon>Ecdysozoa</taxon>
        <taxon>Arthropoda</taxon>
        <taxon>Hexapoda</taxon>
        <taxon>Insecta</taxon>
        <taxon>Pterygota</taxon>
        <taxon>Neoptera</taxon>
        <taxon>Endopterygota</taxon>
        <taxon>Diptera</taxon>
        <taxon>Brachycera</taxon>
        <taxon>Muscomorpha</taxon>
        <taxon>Ephydroidea</taxon>
        <taxon>Drosophilidae</taxon>
        <taxon>Drosophila</taxon>
        <taxon>Sophophora</taxon>
    </lineage>
</organism>
<comment type="function">
    <text evidence="6">Gustatory receptor which mediates acceptance or avoidance behavior, depending on its substrates.</text>
</comment>
<protein>
    <recommendedName>
        <fullName evidence="6">Gustatory receptor</fullName>
    </recommendedName>
</protein>
<dbReference type="InParanoid" id="A0A0P8Y1E9"/>
<keyword evidence="6" id="KW-0807">Transducer</keyword>
<dbReference type="KEGG" id="dan:6499033"/>
<comment type="caution">
    <text evidence="6">Lacks conserved residue(s) required for the propagation of feature annotation.</text>
</comment>
<dbReference type="GO" id="GO:0050909">
    <property type="term" value="P:sensory perception of taste"/>
    <property type="evidence" value="ECO:0007669"/>
    <property type="project" value="InterPro"/>
</dbReference>
<proteinExistence type="inferred from homology"/>
<dbReference type="STRING" id="7217.A0A0P8Y1E9"/>
<feature type="transmembrane region" description="Helical" evidence="6">
    <location>
        <begin position="130"/>
        <end position="147"/>
    </location>
</feature>
<keyword evidence="2 6" id="KW-1003">Cell membrane</keyword>
<dbReference type="GO" id="GO:0005886">
    <property type="term" value="C:plasma membrane"/>
    <property type="evidence" value="ECO:0007669"/>
    <property type="project" value="UniProtKB-SubCell"/>
</dbReference>
<reference evidence="7 8" key="1">
    <citation type="journal article" date="2007" name="Nature">
        <title>Evolution of genes and genomes on the Drosophila phylogeny.</title>
        <authorList>
            <consortium name="Drosophila 12 Genomes Consortium"/>
            <person name="Clark A.G."/>
            <person name="Eisen M.B."/>
            <person name="Smith D.R."/>
            <person name="Bergman C.M."/>
            <person name="Oliver B."/>
            <person name="Markow T.A."/>
            <person name="Kaufman T.C."/>
            <person name="Kellis M."/>
            <person name="Gelbart W."/>
            <person name="Iyer V.N."/>
            <person name="Pollard D.A."/>
            <person name="Sackton T.B."/>
            <person name="Larracuente A.M."/>
            <person name="Singh N.D."/>
            <person name="Abad J.P."/>
            <person name="Abt D.N."/>
            <person name="Adryan B."/>
            <person name="Aguade M."/>
            <person name="Akashi H."/>
            <person name="Anderson W.W."/>
            <person name="Aquadro C.F."/>
            <person name="Ardell D.H."/>
            <person name="Arguello R."/>
            <person name="Artieri C.G."/>
            <person name="Barbash D.A."/>
            <person name="Barker D."/>
            <person name="Barsanti P."/>
            <person name="Batterham P."/>
            <person name="Batzoglou S."/>
            <person name="Begun D."/>
            <person name="Bhutkar A."/>
            <person name="Blanco E."/>
            <person name="Bosak S.A."/>
            <person name="Bradley R.K."/>
            <person name="Brand A.D."/>
            <person name="Brent M.R."/>
            <person name="Brooks A.N."/>
            <person name="Brown R.H."/>
            <person name="Butlin R.K."/>
            <person name="Caggese C."/>
            <person name="Calvi B.R."/>
            <person name="Bernardo de Carvalho A."/>
            <person name="Caspi A."/>
            <person name="Castrezana S."/>
            <person name="Celniker S.E."/>
            <person name="Chang J.L."/>
            <person name="Chapple C."/>
            <person name="Chatterji S."/>
            <person name="Chinwalla A."/>
            <person name="Civetta A."/>
            <person name="Clifton S.W."/>
            <person name="Comeron J.M."/>
            <person name="Costello J.C."/>
            <person name="Coyne J.A."/>
            <person name="Daub J."/>
            <person name="David R.G."/>
            <person name="Delcher A.L."/>
            <person name="Delehaunty K."/>
            <person name="Do C.B."/>
            <person name="Ebling H."/>
            <person name="Edwards K."/>
            <person name="Eickbush T."/>
            <person name="Evans J.D."/>
            <person name="Filipski A."/>
            <person name="Findeiss S."/>
            <person name="Freyhult E."/>
            <person name="Fulton L."/>
            <person name="Fulton R."/>
            <person name="Garcia A.C."/>
            <person name="Gardiner A."/>
            <person name="Garfield D.A."/>
            <person name="Garvin B.E."/>
            <person name="Gibson G."/>
            <person name="Gilbert D."/>
            <person name="Gnerre S."/>
            <person name="Godfrey J."/>
            <person name="Good R."/>
            <person name="Gotea V."/>
            <person name="Gravely B."/>
            <person name="Greenberg A.J."/>
            <person name="Griffiths-Jones S."/>
            <person name="Gross S."/>
            <person name="Guigo R."/>
            <person name="Gustafson E.A."/>
            <person name="Haerty W."/>
            <person name="Hahn M.W."/>
            <person name="Halligan D.L."/>
            <person name="Halpern A.L."/>
            <person name="Halter G.M."/>
            <person name="Han M.V."/>
            <person name="Heger A."/>
            <person name="Hillier L."/>
            <person name="Hinrichs A.S."/>
            <person name="Holmes I."/>
            <person name="Hoskins R.A."/>
            <person name="Hubisz M.J."/>
            <person name="Hultmark D."/>
            <person name="Huntley M.A."/>
            <person name="Jaffe D.B."/>
            <person name="Jagadeeshan S."/>
            <person name="Jeck W.R."/>
            <person name="Johnson J."/>
            <person name="Jones C.D."/>
            <person name="Jordan W.C."/>
            <person name="Karpen G.H."/>
            <person name="Kataoka E."/>
            <person name="Keightley P.D."/>
            <person name="Kheradpour P."/>
            <person name="Kirkness E.F."/>
            <person name="Koerich L.B."/>
            <person name="Kristiansen K."/>
            <person name="Kudrna D."/>
            <person name="Kulathinal R.J."/>
            <person name="Kumar S."/>
            <person name="Kwok R."/>
            <person name="Lander E."/>
            <person name="Langley C.H."/>
            <person name="Lapoint R."/>
            <person name="Lazzaro B.P."/>
            <person name="Lee S.J."/>
            <person name="Levesque L."/>
            <person name="Li R."/>
            <person name="Lin C.F."/>
            <person name="Lin M.F."/>
            <person name="Lindblad-Toh K."/>
            <person name="Llopart A."/>
            <person name="Long M."/>
            <person name="Low L."/>
            <person name="Lozovsky E."/>
            <person name="Lu J."/>
            <person name="Luo M."/>
            <person name="Machado C.A."/>
            <person name="Makalowski W."/>
            <person name="Marzo M."/>
            <person name="Matsuda M."/>
            <person name="Matzkin L."/>
            <person name="McAllister B."/>
            <person name="McBride C.S."/>
            <person name="McKernan B."/>
            <person name="McKernan K."/>
            <person name="Mendez-Lago M."/>
            <person name="Minx P."/>
            <person name="Mollenhauer M.U."/>
            <person name="Montooth K."/>
            <person name="Mount S.M."/>
            <person name="Mu X."/>
            <person name="Myers E."/>
            <person name="Negre B."/>
            <person name="Newfeld S."/>
            <person name="Nielsen R."/>
            <person name="Noor M.A."/>
            <person name="O'Grady P."/>
            <person name="Pachter L."/>
            <person name="Papaceit M."/>
            <person name="Parisi M.J."/>
            <person name="Parisi M."/>
            <person name="Parts L."/>
            <person name="Pedersen J.S."/>
            <person name="Pesole G."/>
            <person name="Phillippy A.M."/>
            <person name="Ponting C.P."/>
            <person name="Pop M."/>
            <person name="Porcelli D."/>
            <person name="Powell J.R."/>
            <person name="Prohaska S."/>
            <person name="Pruitt K."/>
            <person name="Puig M."/>
            <person name="Quesneville H."/>
            <person name="Ram K.R."/>
            <person name="Rand D."/>
            <person name="Rasmussen M.D."/>
            <person name="Reed L.K."/>
            <person name="Reenan R."/>
            <person name="Reily A."/>
            <person name="Remington K.A."/>
            <person name="Rieger T.T."/>
            <person name="Ritchie M.G."/>
            <person name="Robin C."/>
            <person name="Rogers Y.H."/>
            <person name="Rohde C."/>
            <person name="Rozas J."/>
            <person name="Rubenfield M.J."/>
            <person name="Ruiz A."/>
            <person name="Russo S."/>
            <person name="Salzberg S.L."/>
            <person name="Sanchez-Gracia A."/>
            <person name="Saranga D.J."/>
            <person name="Sato H."/>
            <person name="Schaeffer S.W."/>
            <person name="Schatz M.C."/>
            <person name="Schlenke T."/>
            <person name="Schwartz R."/>
            <person name="Segarra C."/>
            <person name="Singh R.S."/>
            <person name="Sirot L."/>
            <person name="Sirota M."/>
            <person name="Sisneros N.B."/>
            <person name="Smith C.D."/>
            <person name="Smith T.F."/>
            <person name="Spieth J."/>
            <person name="Stage D.E."/>
            <person name="Stark A."/>
            <person name="Stephan W."/>
            <person name="Strausberg R.L."/>
            <person name="Strempel S."/>
            <person name="Sturgill D."/>
            <person name="Sutton G."/>
            <person name="Sutton G.G."/>
            <person name="Tao W."/>
            <person name="Teichmann S."/>
            <person name="Tobari Y.N."/>
            <person name="Tomimura Y."/>
            <person name="Tsolas J.M."/>
            <person name="Valente V.L."/>
            <person name="Venter E."/>
            <person name="Venter J.C."/>
            <person name="Vicario S."/>
            <person name="Vieira F.G."/>
            <person name="Vilella A.J."/>
            <person name="Villasante A."/>
            <person name="Walenz B."/>
            <person name="Wang J."/>
            <person name="Wasserman M."/>
            <person name="Watts T."/>
            <person name="Wilson D."/>
            <person name="Wilson R.K."/>
            <person name="Wing R.A."/>
            <person name="Wolfner M.F."/>
            <person name="Wong A."/>
            <person name="Wong G.K."/>
            <person name="Wu C.I."/>
            <person name="Wu G."/>
            <person name="Yamamoto D."/>
            <person name="Yang H.P."/>
            <person name="Yang S.P."/>
            <person name="Yorke J.A."/>
            <person name="Yoshida K."/>
            <person name="Zdobnov E."/>
            <person name="Zhang P."/>
            <person name="Zhang Y."/>
            <person name="Zimin A.V."/>
            <person name="Baldwin J."/>
            <person name="Abdouelleil A."/>
            <person name="Abdulkadir J."/>
            <person name="Abebe A."/>
            <person name="Abera B."/>
            <person name="Abreu J."/>
            <person name="Acer S.C."/>
            <person name="Aftuck L."/>
            <person name="Alexander A."/>
            <person name="An P."/>
            <person name="Anderson E."/>
            <person name="Anderson S."/>
            <person name="Arachi H."/>
            <person name="Azer M."/>
            <person name="Bachantsang P."/>
            <person name="Barry A."/>
            <person name="Bayul T."/>
            <person name="Berlin A."/>
            <person name="Bessette D."/>
            <person name="Bloom T."/>
            <person name="Blye J."/>
            <person name="Boguslavskiy L."/>
            <person name="Bonnet C."/>
            <person name="Boukhgalter B."/>
            <person name="Bourzgui I."/>
            <person name="Brown A."/>
            <person name="Cahill P."/>
            <person name="Channer S."/>
            <person name="Cheshatsang Y."/>
            <person name="Chuda L."/>
            <person name="Citroen M."/>
            <person name="Collymore A."/>
            <person name="Cooke P."/>
            <person name="Costello M."/>
            <person name="D'Aco K."/>
            <person name="Daza R."/>
            <person name="De Haan G."/>
            <person name="DeGray S."/>
            <person name="DeMaso C."/>
            <person name="Dhargay N."/>
            <person name="Dooley K."/>
            <person name="Dooley E."/>
            <person name="Doricent M."/>
            <person name="Dorje P."/>
            <person name="Dorjee K."/>
            <person name="Dupes A."/>
            <person name="Elong R."/>
            <person name="Falk J."/>
            <person name="Farina A."/>
            <person name="Faro S."/>
            <person name="Ferguson D."/>
            <person name="Fisher S."/>
            <person name="Foley C.D."/>
            <person name="Franke A."/>
            <person name="Friedrich D."/>
            <person name="Gadbois L."/>
            <person name="Gearin G."/>
            <person name="Gearin C.R."/>
            <person name="Giannoukos G."/>
            <person name="Goode T."/>
            <person name="Graham J."/>
            <person name="Grandbois E."/>
            <person name="Grewal S."/>
            <person name="Gyaltsen K."/>
            <person name="Hafez N."/>
            <person name="Hagos B."/>
            <person name="Hall J."/>
            <person name="Henson C."/>
            <person name="Hollinger A."/>
            <person name="Honan T."/>
            <person name="Huard M.D."/>
            <person name="Hughes L."/>
            <person name="Hurhula B."/>
            <person name="Husby M.E."/>
            <person name="Kamat A."/>
            <person name="Kanga B."/>
            <person name="Kashin S."/>
            <person name="Khazanovich D."/>
            <person name="Kisner P."/>
            <person name="Lance K."/>
            <person name="Lara M."/>
            <person name="Lee W."/>
            <person name="Lennon N."/>
            <person name="Letendre F."/>
            <person name="LeVine R."/>
            <person name="Lipovsky A."/>
            <person name="Liu X."/>
            <person name="Liu J."/>
            <person name="Liu S."/>
            <person name="Lokyitsang T."/>
            <person name="Lokyitsang Y."/>
            <person name="Lubonja R."/>
            <person name="Lui A."/>
            <person name="MacDonald P."/>
            <person name="Magnisalis V."/>
            <person name="Maru K."/>
            <person name="Matthews C."/>
            <person name="McCusker W."/>
            <person name="McDonough S."/>
            <person name="Mehta T."/>
            <person name="Meldrim J."/>
            <person name="Meneus L."/>
            <person name="Mihai O."/>
            <person name="Mihalev A."/>
            <person name="Mihova T."/>
            <person name="Mittelman R."/>
            <person name="Mlenga V."/>
            <person name="Montmayeur A."/>
            <person name="Mulrain L."/>
            <person name="Navidi A."/>
            <person name="Naylor J."/>
            <person name="Negash T."/>
            <person name="Nguyen T."/>
            <person name="Nguyen N."/>
            <person name="Nicol R."/>
            <person name="Norbu C."/>
            <person name="Norbu N."/>
            <person name="Novod N."/>
            <person name="O'Neill B."/>
            <person name="Osman S."/>
            <person name="Markiewicz E."/>
            <person name="Oyono O.L."/>
            <person name="Patti C."/>
            <person name="Phunkhang P."/>
            <person name="Pierre F."/>
            <person name="Priest M."/>
            <person name="Raghuraman S."/>
            <person name="Rege F."/>
            <person name="Reyes R."/>
            <person name="Rise C."/>
            <person name="Rogov P."/>
            <person name="Ross K."/>
            <person name="Ryan E."/>
            <person name="Settipalli S."/>
            <person name="Shea T."/>
            <person name="Sherpa N."/>
            <person name="Shi L."/>
            <person name="Shih D."/>
            <person name="Sparrow T."/>
            <person name="Spaulding J."/>
            <person name="Stalker J."/>
            <person name="Stange-Thomann N."/>
            <person name="Stavropoulos S."/>
            <person name="Stone C."/>
            <person name="Strader C."/>
            <person name="Tesfaye S."/>
            <person name="Thomson T."/>
            <person name="Thoulutsang Y."/>
            <person name="Thoulutsang D."/>
            <person name="Topham K."/>
            <person name="Topping I."/>
            <person name="Tsamla T."/>
            <person name="Vassiliev H."/>
            <person name="Vo A."/>
            <person name="Wangchuk T."/>
            <person name="Wangdi T."/>
            <person name="Weiand M."/>
            <person name="Wilkinson J."/>
            <person name="Wilson A."/>
            <person name="Yadav S."/>
            <person name="Young G."/>
            <person name="Yu Q."/>
            <person name="Zembek L."/>
            <person name="Zhong D."/>
            <person name="Zimmer A."/>
            <person name="Zwirko Z."/>
            <person name="Jaffe D.B."/>
            <person name="Alvarez P."/>
            <person name="Brockman W."/>
            <person name="Butler J."/>
            <person name="Chin C."/>
            <person name="Gnerre S."/>
            <person name="Grabherr M."/>
            <person name="Kleber M."/>
            <person name="Mauceli E."/>
            <person name="MacCallum I."/>
        </authorList>
    </citation>
    <scope>NUCLEOTIDE SEQUENCE [LARGE SCALE GENOMIC DNA]</scope>
    <source>
        <strain evidence="8">Tucson 14024-0371.13</strain>
    </source>
</reference>
<comment type="subcellular location">
    <subcellularLocation>
        <location evidence="1 6">Cell membrane</location>
        <topology evidence="1 6">Multi-pass membrane protein</topology>
    </subcellularLocation>
</comment>
<evidence type="ECO:0000313" key="8">
    <source>
        <dbReference type="Proteomes" id="UP000007801"/>
    </source>
</evidence>